<dbReference type="Gene3D" id="3.40.710.10">
    <property type="entry name" value="DD-peptidase/beta-lactamase superfamily"/>
    <property type="match status" value="1"/>
</dbReference>
<evidence type="ECO:0000256" key="17">
    <source>
        <dbReference type="ARBA" id="ARBA00049902"/>
    </source>
</evidence>
<dbReference type="GO" id="GO:0008658">
    <property type="term" value="F:penicillin binding"/>
    <property type="evidence" value="ECO:0007669"/>
    <property type="project" value="InterPro"/>
</dbReference>
<evidence type="ECO:0000256" key="15">
    <source>
        <dbReference type="ARBA" id="ARBA00023316"/>
    </source>
</evidence>
<feature type="transmembrane region" description="Helical" evidence="19">
    <location>
        <begin position="150"/>
        <end position="172"/>
    </location>
</feature>
<dbReference type="GO" id="GO:0008955">
    <property type="term" value="F:peptidoglycan glycosyltransferase activity"/>
    <property type="evidence" value="ECO:0007669"/>
    <property type="project" value="UniProtKB-EC"/>
</dbReference>
<comment type="caution">
    <text evidence="22">The sequence shown here is derived from an EMBL/GenBank/DDBJ whole genome shotgun (WGS) entry which is preliminary data.</text>
</comment>
<evidence type="ECO:0000256" key="3">
    <source>
        <dbReference type="ARBA" id="ARBA00022475"/>
    </source>
</evidence>
<feature type="compositionally biased region" description="Polar residues" evidence="18">
    <location>
        <begin position="57"/>
        <end position="68"/>
    </location>
</feature>
<keyword evidence="23" id="KW-1185">Reference proteome</keyword>
<gene>
    <name evidence="22" type="ORF">GNP93_14685</name>
</gene>
<comment type="similarity">
    <text evidence="2">In the N-terminal section; belongs to the glycosyltransferase 51 family.</text>
</comment>
<dbReference type="GO" id="GO:0006508">
    <property type="term" value="P:proteolysis"/>
    <property type="evidence" value="ECO:0007669"/>
    <property type="project" value="UniProtKB-KW"/>
</dbReference>
<feature type="compositionally biased region" description="Low complexity" evidence="18">
    <location>
        <begin position="88"/>
        <end position="100"/>
    </location>
</feature>
<reference evidence="22 23" key="1">
    <citation type="submission" date="2019-11" db="EMBL/GenBank/DDBJ databases">
        <title>Draft genome sequences of five Paenibacillus species of dairy origin.</title>
        <authorList>
            <person name="Olajide A.M."/>
            <person name="Chen S."/>
            <person name="Lapointe G."/>
        </authorList>
    </citation>
    <scope>NUCLEOTIDE SEQUENCE [LARGE SCALE GENOMIC DNA]</scope>
    <source>
        <strain evidence="22 23">2CS3</strain>
    </source>
</reference>
<keyword evidence="11" id="KW-0573">Peptidoglycan synthesis</keyword>
<evidence type="ECO:0000256" key="16">
    <source>
        <dbReference type="ARBA" id="ARBA00034000"/>
    </source>
</evidence>
<dbReference type="GO" id="GO:0030288">
    <property type="term" value="C:outer membrane-bounded periplasmic space"/>
    <property type="evidence" value="ECO:0007669"/>
    <property type="project" value="TreeGrafter"/>
</dbReference>
<evidence type="ECO:0000256" key="1">
    <source>
        <dbReference type="ARBA" id="ARBA00007090"/>
    </source>
</evidence>
<comment type="similarity">
    <text evidence="1">In the C-terminal section; belongs to the transpeptidase family.</text>
</comment>
<dbReference type="Gene3D" id="1.10.3810.10">
    <property type="entry name" value="Biosynthetic peptidoglycan transglycosylase-like"/>
    <property type="match status" value="1"/>
</dbReference>
<proteinExistence type="inferred from homology"/>
<dbReference type="PANTHER" id="PTHR32282:SF32">
    <property type="entry name" value="PENICILLIN-BINDING PROTEIN 2A"/>
    <property type="match status" value="1"/>
</dbReference>
<keyword evidence="12 19" id="KW-1133">Transmembrane helix</keyword>
<evidence type="ECO:0000313" key="23">
    <source>
        <dbReference type="Proteomes" id="UP000450917"/>
    </source>
</evidence>
<dbReference type="InterPro" id="IPR001264">
    <property type="entry name" value="Glyco_trans_51"/>
</dbReference>
<keyword evidence="7" id="KW-0808">Transferase</keyword>
<evidence type="ECO:0000256" key="6">
    <source>
        <dbReference type="ARBA" id="ARBA00022676"/>
    </source>
</evidence>
<evidence type="ECO:0000259" key="20">
    <source>
        <dbReference type="Pfam" id="PF00905"/>
    </source>
</evidence>
<feature type="domain" description="Penicillin-binding protein transpeptidase" evidence="20">
    <location>
        <begin position="465"/>
        <end position="748"/>
    </location>
</feature>
<evidence type="ECO:0000256" key="5">
    <source>
        <dbReference type="ARBA" id="ARBA00022670"/>
    </source>
</evidence>
<dbReference type="InterPro" id="IPR050396">
    <property type="entry name" value="Glycosyltr_51/Transpeptidase"/>
</dbReference>
<evidence type="ECO:0000256" key="2">
    <source>
        <dbReference type="ARBA" id="ARBA00007739"/>
    </source>
</evidence>
<dbReference type="Pfam" id="PF00905">
    <property type="entry name" value="Transpeptidase"/>
    <property type="match status" value="1"/>
</dbReference>
<feature type="region of interest" description="Disordered" evidence="18">
    <location>
        <begin position="44"/>
        <end position="124"/>
    </location>
</feature>
<evidence type="ECO:0000256" key="4">
    <source>
        <dbReference type="ARBA" id="ARBA00022645"/>
    </source>
</evidence>
<dbReference type="Pfam" id="PF00912">
    <property type="entry name" value="Transgly"/>
    <property type="match status" value="1"/>
</dbReference>
<keyword evidence="13 19" id="KW-0472">Membrane</keyword>
<dbReference type="GO" id="GO:0071555">
    <property type="term" value="P:cell wall organization"/>
    <property type="evidence" value="ECO:0007669"/>
    <property type="project" value="UniProtKB-KW"/>
</dbReference>
<comment type="catalytic activity">
    <reaction evidence="17">
        <text>[GlcNAc-(1-&gt;4)-Mur2Ac(oyl-L-Ala-gamma-D-Glu-L-Lys-D-Ala-D-Ala)](n)-di-trans,octa-cis-undecaprenyl diphosphate + beta-D-GlcNAc-(1-&gt;4)-Mur2Ac(oyl-L-Ala-gamma-D-Glu-L-Lys-D-Ala-D-Ala)-di-trans,octa-cis-undecaprenyl diphosphate = [GlcNAc-(1-&gt;4)-Mur2Ac(oyl-L-Ala-gamma-D-Glu-L-Lys-D-Ala-D-Ala)](n+1)-di-trans,octa-cis-undecaprenyl diphosphate + di-trans,octa-cis-undecaprenyl diphosphate + H(+)</text>
        <dbReference type="Rhea" id="RHEA:23708"/>
        <dbReference type="Rhea" id="RHEA-COMP:9602"/>
        <dbReference type="Rhea" id="RHEA-COMP:9603"/>
        <dbReference type="ChEBI" id="CHEBI:15378"/>
        <dbReference type="ChEBI" id="CHEBI:58405"/>
        <dbReference type="ChEBI" id="CHEBI:60033"/>
        <dbReference type="ChEBI" id="CHEBI:78435"/>
        <dbReference type="EC" id="2.4.99.28"/>
    </reaction>
</comment>
<evidence type="ECO:0000256" key="18">
    <source>
        <dbReference type="SAM" id="MobiDB-lite"/>
    </source>
</evidence>
<keyword evidence="4" id="KW-0121">Carboxypeptidase</keyword>
<dbReference type="AlphaFoldDB" id="A0A7X2ZBR7"/>
<dbReference type="GO" id="GO:0008360">
    <property type="term" value="P:regulation of cell shape"/>
    <property type="evidence" value="ECO:0007669"/>
    <property type="project" value="UniProtKB-KW"/>
</dbReference>
<sequence>MEFGFGGSFCSSSTCTKVSKLANTLNRRLKRAWNSSILRQYGASHIGGRSMKPPQQPDSTPHTGQLRNDSPARAMRATWRSARDKDTGTAAQAEAATGAQRGKAARANAGAPRDSGPAEAGDASMAGWQRPLASPYHPIPVAPRSRYRPWLWAVLFGLLLGALGLGLASAWISGLDISKLEHPLPEASFVLDASGQPVSELSSSKIEPVPLAQMPKHLQHAIVAVEDRRFYEHRGYDLRSIARALMRDLQSGSFDEGGSTITQQLAKNMFLSSDKTLTRKIKELGYAIKIHFAYSKDEILELYLNSIYFGEGQWGVEGAAQHYFGKPVNKVTLAEAALLAGLPKAPSRYSPVKHPEEALTRRNLVLSLMKEQQLIEAADYGQAVAEPIRLKAESGESLKGKFPAFVDYVMDEAETKYGFTEQQLLTMGLRIHTTMDLTVQQSAEAAFARQELFPASPDQKLVQAAAVVLEPASGAVRAVIGGRGEQTYRGFNRATELKRQPGSTFKPLAVYGPALEHGYTPDSMLFDGELDIGGYRPRDWDGQTRGEVSLREAVTRSWNIPAVWLLNEIGLNTGLDYLRRSGITLPAADKHLSLALGGLSEGVSPLQMAQAYAAIANQGVMQEAHAITRITTKDGKPVIEAHPQRTDVTAPVHAYTLRTLLQEAVTSGTGQAALLNGRPTAGKTGTTQLPATQEFAAVGQNGAKDAWFVGFTPELAAAVWVGYDQTDRNHYLTTSGGAVPATLFKEMMTRALQGVPVKDFPVPEEVQRAIEQARKQAEDQERERQRKSEEDIEKPDKRDYRFFENKYDRKEDKKKNRKHDDDDD</sequence>
<dbReference type="SUPFAM" id="SSF56601">
    <property type="entry name" value="beta-lactamase/transpeptidase-like"/>
    <property type="match status" value="1"/>
</dbReference>
<keyword evidence="14" id="KW-0511">Multifunctional enzyme</keyword>
<dbReference type="GO" id="GO:0009002">
    <property type="term" value="F:serine-type D-Ala-D-Ala carboxypeptidase activity"/>
    <property type="evidence" value="ECO:0007669"/>
    <property type="project" value="UniProtKB-EC"/>
</dbReference>
<keyword evidence="15" id="KW-0961">Cell wall biogenesis/degradation</keyword>
<keyword evidence="6" id="KW-0328">Glycosyltransferase</keyword>
<evidence type="ECO:0000256" key="10">
    <source>
        <dbReference type="ARBA" id="ARBA00022960"/>
    </source>
</evidence>
<feature type="region of interest" description="Disordered" evidence="18">
    <location>
        <begin position="771"/>
        <end position="824"/>
    </location>
</feature>
<feature type="domain" description="Glycosyl transferase family 51" evidence="21">
    <location>
        <begin position="195"/>
        <end position="369"/>
    </location>
</feature>
<keyword evidence="9" id="KW-0378">Hydrolase</keyword>
<organism evidence="22 23">
    <name type="scientific">Paenibacillus validus</name>
    <dbReference type="NCBI Taxonomy" id="44253"/>
    <lineage>
        <taxon>Bacteria</taxon>
        <taxon>Bacillati</taxon>
        <taxon>Bacillota</taxon>
        <taxon>Bacilli</taxon>
        <taxon>Bacillales</taxon>
        <taxon>Paenibacillaceae</taxon>
        <taxon>Paenibacillus</taxon>
    </lineage>
</organism>
<evidence type="ECO:0000256" key="12">
    <source>
        <dbReference type="ARBA" id="ARBA00022989"/>
    </source>
</evidence>
<protein>
    <submittedName>
        <fullName evidence="22">PBP1A family penicillin-binding protein</fullName>
    </submittedName>
</protein>
<evidence type="ECO:0000256" key="9">
    <source>
        <dbReference type="ARBA" id="ARBA00022801"/>
    </source>
</evidence>
<evidence type="ECO:0000256" key="8">
    <source>
        <dbReference type="ARBA" id="ARBA00022692"/>
    </source>
</evidence>
<keyword evidence="5" id="KW-0645">Protease</keyword>
<comment type="catalytic activity">
    <reaction evidence="16">
        <text>Preferential cleavage: (Ac)2-L-Lys-D-Ala-|-D-Ala. Also transpeptidation of peptidyl-alanyl moieties that are N-acyl substituents of D-alanine.</text>
        <dbReference type="EC" id="3.4.16.4"/>
    </reaction>
</comment>
<dbReference type="FunFam" id="1.10.3810.10:FF:000001">
    <property type="entry name" value="Penicillin-binding protein 1A"/>
    <property type="match status" value="1"/>
</dbReference>
<dbReference type="NCBIfam" id="TIGR02074">
    <property type="entry name" value="PBP_1a_fam"/>
    <property type="match status" value="1"/>
</dbReference>
<keyword evidence="10" id="KW-0133">Cell shape</keyword>
<dbReference type="InterPro" id="IPR012338">
    <property type="entry name" value="Beta-lactam/transpept-like"/>
</dbReference>
<dbReference type="InterPro" id="IPR001460">
    <property type="entry name" value="PCN-bd_Tpept"/>
</dbReference>
<dbReference type="InterPro" id="IPR023346">
    <property type="entry name" value="Lysozyme-like_dom_sf"/>
</dbReference>
<dbReference type="PANTHER" id="PTHR32282">
    <property type="entry name" value="BINDING PROTEIN TRANSPEPTIDASE, PUTATIVE-RELATED"/>
    <property type="match status" value="1"/>
</dbReference>
<evidence type="ECO:0000256" key="14">
    <source>
        <dbReference type="ARBA" id="ARBA00023268"/>
    </source>
</evidence>
<evidence type="ECO:0000256" key="19">
    <source>
        <dbReference type="SAM" id="Phobius"/>
    </source>
</evidence>
<evidence type="ECO:0000259" key="21">
    <source>
        <dbReference type="Pfam" id="PF00912"/>
    </source>
</evidence>
<keyword evidence="8 19" id="KW-0812">Transmembrane</keyword>
<dbReference type="Proteomes" id="UP000450917">
    <property type="component" value="Unassembled WGS sequence"/>
</dbReference>
<evidence type="ECO:0000256" key="7">
    <source>
        <dbReference type="ARBA" id="ARBA00022679"/>
    </source>
</evidence>
<accession>A0A7X2ZBR7</accession>
<dbReference type="GO" id="GO:0009252">
    <property type="term" value="P:peptidoglycan biosynthetic process"/>
    <property type="evidence" value="ECO:0007669"/>
    <property type="project" value="UniProtKB-KW"/>
</dbReference>
<dbReference type="InterPro" id="IPR036950">
    <property type="entry name" value="PBP_transglycosylase"/>
</dbReference>
<evidence type="ECO:0000256" key="11">
    <source>
        <dbReference type="ARBA" id="ARBA00022984"/>
    </source>
</evidence>
<name>A0A7X2ZBR7_9BACL</name>
<evidence type="ECO:0000256" key="13">
    <source>
        <dbReference type="ARBA" id="ARBA00023136"/>
    </source>
</evidence>
<evidence type="ECO:0000313" key="22">
    <source>
        <dbReference type="EMBL" id="MUG71916.1"/>
    </source>
</evidence>
<keyword evidence="3" id="KW-1003">Cell membrane</keyword>
<dbReference type="SUPFAM" id="SSF53955">
    <property type="entry name" value="Lysozyme-like"/>
    <property type="match status" value="1"/>
</dbReference>
<dbReference type="EMBL" id="WNZX01000011">
    <property type="protein sequence ID" value="MUG71916.1"/>
    <property type="molecule type" value="Genomic_DNA"/>
</dbReference>